<dbReference type="AlphaFoldDB" id="A0A9W9CG44"/>
<dbReference type="SUPFAM" id="SSF53474">
    <property type="entry name" value="alpha/beta-Hydrolases"/>
    <property type="match status" value="1"/>
</dbReference>
<evidence type="ECO:0000313" key="3">
    <source>
        <dbReference type="Proteomes" id="UP001140513"/>
    </source>
</evidence>
<dbReference type="EMBL" id="JAPEUX010000001">
    <property type="protein sequence ID" value="KAJ4361098.1"/>
    <property type="molecule type" value="Genomic_DNA"/>
</dbReference>
<dbReference type="OrthoDB" id="408373at2759"/>
<proteinExistence type="predicted"/>
<dbReference type="GeneID" id="80905197"/>
<feature type="non-terminal residue" evidence="2">
    <location>
        <position position="1"/>
    </location>
</feature>
<dbReference type="PANTHER" id="PTHR37017">
    <property type="entry name" value="AB HYDROLASE-1 DOMAIN-CONTAINING PROTEIN-RELATED"/>
    <property type="match status" value="1"/>
</dbReference>
<dbReference type="Gene3D" id="3.40.50.1820">
    <property type="entry name" value="alpha/beta hydrolase"/>
    <property type="match status" value="1"/>
</dbReference>
<organism evidence="2 3">
    <name type="scientific">Didymosphaeria variabile</name>
    <dbReference type="NCBI Taxonomy" id="1932322"/>
    <lineage>
        <taxon>Eukaryota</taxon>
        <taxon>Fungi</taxon>
        <taxon>Dikarya</taxon>
        <taxon>Ascomycota</taxon>
        <taxon>Pezizomycotina</taxon>
        <taxon>Dothideomycetes</taxon>
        <taxon>Pleosporomycetidae</taxon>
        <taxon>Pleosporales</taxon>
        <taxon>Massarineae</taxon>
        <taxon>Didymosphaeriaceae</taxon>
        <taxon>Didymosphaeria</taxon>
    </lineage>
</organism>
<dbReference type="PANTHER" id="PTHR37017:SF11">
    <property type="entry name" value="ESTERASE_LIPASE_THIOESTERASE DOMAIN-CONTAINING PROTEIN"/>
    <property type="match status" value="1"/>
</dbReference>
<feature type="domain" description="AB hydrolase-1" evidence="1">
    <location>
        <begin position="53"/>
        <end position="233"/>
    </location>
</feature>
<comment type="caution">
    <text evidence="2">The sequence shown here is derived from an EMBL/GenBank/DDBJ whole genome shotgun (WGS) entry which is preliminary data.</text>
</comment>
<accession>A0A9W9CG44</accession>
<dbReference type="Proteomes" id="UP001140513">
    <property type="component" value="Unassembled WGS sequence"/>
</dbReference>
<dbReference type="InterPro" id="IPR029058">
    <property type="entry name" value="AB_hydrolase_fold"/>
</dbReference>
<sequence length="244" mass="26304">RPTIVLLQGAFQLPEVYHAFVKLIEAHGFPVTQAPYPSLNQADLDFISKDLNDDAASAEACIRTLVEEEGKTVVVVMHSYGGLVGAEAVSEALTLKHRKARGLPGGVAHFFFLAAFVMDKGQSVAKTVGPSPDHDIVDGRFIMRDPLAKMYNDVARVEAQYWAARVISQSAAVMDTQMEICAWKYVPSTYVVCTKDEAVRPAVQEMFAGLAGSAVMRVVGGHSAFLSKAEEVVGLVGEVASQSF</sequence>
<dbReference type="Pfam" id="PF12697">
    <property type="entry name" value="Abhydrolase_6"/>
    <property type="match status" value="1"/>
</dbReference>
<dbReference type="InterPro" id="IPR052897">
    <property type="entry name" value="Sec-Metab_Biosynth_Hydrolase"/>
</dbReference>
<evidence type="ECO:0000259" key="1">
    <source>
        <dbReference type="Pfam" id="PF12697"/>
    </source>
</evidence>
<reference evidence="2" key="1">
    <citation type="submission" date="2022-10" db="EMBL/GenBank/DDBJ databases">
        <title>Tapping the CABI collections for fungal endophytes: first genome assemblies for Collariella, Neodidymelliopsis, Ascochyta clinopodiicola, Didymella pomorum, Didymosphaeria variabile, Neocosmospora piperis and Neocucurbitaria cava.</title>
        <authorList>
            <person name="Hill R."/>
        </authorList>
    </citation>
    <scope>NUCLEOTIDE SEQUENCE</scope>
    <source>
        <strain evidence="2">IMI 356815</strain>
    </source>
</reference>
<evidence type="ECO:0000313" key="2">
    <source>
        <dbReference type="EMBL" id="KAJ4361098.1"/>
    </source>
</evidence>
<keyword evidence="3" id="KW-1185">Reference proteome</keyword>
<dbReference type="RefSeq" id="XP_056077300.1">
    <property type="nucleotide sequence ID" value="XM_056210478.1"/>
</dbReference>
<name>A0A9W9CG44_9PLEO</name>
<dbReference type="InterPro" id="IPR000073">
    <property type="entry name" value="AB_hydrolase_1"/>
</dbReference>
<protein>
    <recommendedName>
        <fullName evidence="1">AB hydrolase-1 domain-containing protein</fullName>
    </recommendedName>
</protein>
<gene>
    <name evidence="2" type="ORF">N0V89_001667</name>
</gene>